<accession>A0A6C0D4Z8</accession>
<reference evidence="2" key="1">
    <citation type="journal article" date="2020" name="Nature">
        <title>Giant virus diversity and host interactions through global metagenomics.</title>
        <authorList>
            <person name="Schulz F."/>
            <person name="Roux S."/>
            <person name="Paez-Espino D."/>
            <person name="Jungbluth S."/>
            <person name="Walsh D.A."/>
            <person name="Denef V.J."/>
            <person name="McMahon K.D."/>
            <person name="Konstantinidis K.T."/>
            <person name="Eloe-Fadrosh E.A."/>
            <person name="Kyrpides N.C."/>
            <person name="Woyke T."/>
        </authorList>
    </citation>
    <scope>NUCLEOTIDE SEQUENCE</scope>
    <source>
        <strain evidence="2">GVMAG-M-3300023174-107</strain>
    </source>
</reference>
<dbReference type="AlphaFoldDB" id="A0A6C0D4Z8"/>
<organism evidence="2">
    <name type="scientific">viral metagenome</name>
    <dbReference type="NCBI Taxonomy" id="1070528"/>
    <lineage>
        <taxon>unclassified sequences</taxon>
        <taxon>metagenomes</taxon>
        <taxon>organismal metagenomes</taxon>
    </lineage>
</organism>
<feature type="compositionally biased region" description="Basic residues" evidence="1">
    <location>
        <begin position="84"/>
        <end position="95"/>
    </location>
</feature>
<feature type="compositionally biased region" description="Basic and acidic residues" evidence="1">
    <location>
        <begin position="96"/>
        <end position="130"/>
    </location>
</feature>
<evidence type="ECO:0000313" key="2">
    <source>
        <dbReference type="EMBL" id="QHT10775.1"/>
    </source>
</evidence>
<feature type="region of interest" description="Disordered" evidence="1">
    <location>
        <begin position="84"/>
        <end position="138"/>
    </location>
</feature>
<evidence type="ECO:0000256" key="1">
    <source>
        <dbReference type="SAM" id="MobiDB-lite"/>
    </source>
</evidence>
<dbReference type="EMBL" id="MN739528">
    <property type="protein sequence ID" value="QHT10775.1"/>
    <property type="molecule type" value="Genomic_DNA"/>
</dbReference>
<protein>
    <submittedName>
        <fullName evidence="2">Uncharacterized protein</fullName>
    </submittedName>
</protein>
<name>A0A6C0D4Z8_9ZZZZ</name>
<proteinExistence type="predicted"/>
<sequence>MNIYSDEKLLNPNRIKYRPIQDTEIKSLFDKIVLNKTYPLPEKLIQDFINDGSIEPTLKICTNFTNRDFNDIVIHIKKRVNIKKLPPKRVTKKNKDKKDKKDKNVKNIKKENEKHKMKDKIKDKIKERTQKNIKKQVK</sequence>